<evidence type="ECO:0008006" key="3">
    <source>
        <dbReference type="Google" id="ProtNLM"/>
    </source>
</evidence>
<sequence>MSGPMPDEIRDKLKPKALELRRQGWTYREIAGSLNISISTCSLWLRHLPEPPRKGYSQERVAAMWRSRWEPIHLAREQQRRETKLRACREIGAMDERDILMAGALAYWCEGEKDKIYKRREWVSFINSDPALILLFLRFLEVAGVLRGQLRIRLHIHETADIEAAAGWWSELTGYPADEFRKPAIKRHNPKSVRKNLVDEYRGCLQISATGSAELYRKIEGWAYAAMLGPAAAEERLVARSDETIREIIAKRAAPTE</sequence>
<name>A0A238WTA1_9ACTN</name>
<protein>
    <recommendedName>
        <fullName evidence="3">Homeodomain-like domain-containing protein</fullName>
    </recommendedName>
</protein>
<dbReference type="RefSeq" id="WP_143226994.1">
    <property type="nucleotide sequence ID" value="NZ_FZNP01000003.1"/>
</dbReference>
<keyword evidence="2" id="KW-1185">Reference proteome</keyword>
<dbReference type="AlphaFoldDB" id="A0A238WTA1"/>
<dbReference type="Proteomes" id="UP000198420">
    <property type="component" value="Unassembled WGS sequence"/>
</dbReference>
<dbReference type="OrthoDB" id="3512717at2"/>
<proteinExistence type="predicted"/>
<gene>
    <name evidence="1" type="ORF">SAMN06265355_103272</name>
</gene>
<reference evidence="2" key="1">
    <citation type="submission" date="2017-06" db="EMBL/GenBank/DDBJ databases">
        <authorList>
            <person name="Varghese N."/>
            <person name="Submissions S."/>
        </authorList>
    </citation>
    <scope>NUCLEOTIDE SEQUENCE [LARGE SCALE GENOMIC DNA]</scope>
    <source>
        <strain evidence="2">DSM 44485</strain>
    </source>
</reference>
<organism evidence="1 2">
    <name type="scientific">Actinomadura mexicana</name>
    <dbReference type="NCBI Taxonomy" id="134959"/>
    <lineage>
        <taxon>Bacteria</taxon>
        <taxon>Bacillati</taxon>
        <taxon>Actinomycetota</taxon>
        <taxon>Actinomycetes</taxon>
        <taxon>Streptosporangiales</taxon>
        <taxon>Thermomonosporaceae</taxon>
        <taxon>Actinomadura</taxon>
    </lineage>
</organism>
<evidence type="ECO:0000313" key="2">
    <source>
        <dbReference type="Proteomes" id="UP000198420"/>
    </source>
</evidence>
<evidence type="ECO:0000313" key="1">
    <source>
        <dbReference type="EMBL" id="SNR49796.1"/>
    </source>
</evidence>
<accession>A0A238WTA1</accession>
<dbReference type="EMBL" id="FZNP01000003">
    <property type="protein sequence ID" value="SNR49796.1"/>
    <property type="molecule type" value="Genomic_DNA"/>
</dbReference>